<organism evidence="2">
    <name type="scientific">Camponotus floridanus</name>
    <name type="common">Florida carpenter ant</name>
    <dbReference type="NCBI Taxonomy" id="104421"/>
    <lineage>
        <taxon>Eukaryota</taxon>
        <taxon>Metazoa</taxon>
        <taxon>Ecdysozoa</taxon>
        <taxon>Arthropoda</taxon>
        <taxon>Hexapoda</taxon>
        <taxon>Insecta</taxon>
        <taxon>Pterygota</taxon>
        <taxon>Neoptera</taxon>
        <taxon>Endopterygota</taxon>
        <taxon>Hymenoptera</taxon>
        <taxon>Apocrita</taxon>
        <taxon>Aculeata</taxon>
        <taxon>Formicoidea</taxon>
        <taxon>Formicidae</taxon>
        <taxon>Formicinae</taxon>
        <taxon>Camponotus</taxon>
    </lineage>
</organism>
<dbReference type="Pfam" id="PF14223">
    <property type="entry name" value="Retrotran_gag_2"/>
    <property type="match status" value="1"/>
</dbReference>
<dbReference type="PANTHER" id="PTHR35317:SF29">
    <property type="entry name" value="CCHC-TYPE DOMAIN-CONTAINING PROTEIN"/>
    <property type="match status" value="1"/>
</dbReference>
<dbReference type="PANTHER" id="PTHR35317">
    <property type="entry name" value="OS04G0629600 PROTEIN"/>
    <property type="match status" value="1"/>
</dbReference>
<dbReference type="AlphaFoldDB" id="E2ARY4"/>
<name>E2ARY4_CAMFO</name>
<dbReference type="Proteomes" id="UP000000311">
    <property type="component" value="Unassembled WGS sequence"/>
</dbReference>
<gene>
    <name evidence="1" type="ORF">EAG_04908</name>
</gene>
<reference evidence="1 2" key="1">
    <citation type="journal article" date="2010" name="Science">
        <title>Genomic comparison of the ants Camponotus floridanus and Harpegnathos saltator.</title>
        <authorList>
            <person name="Bonasio R."/>
            <person name="Zhang G."/>
            <person name="Ye C."/>
            <person name="Mutti N.S."/>
            <person name="Fang X."/>
            <person name="Qin N."/>
            <person name="Donahue G."/>
            <person name="Yang P."/>
            <person name="Li Q."/>
            <person name="Li C."/>
            <person name="Zhang P."/>
            <person name="Huang Z."/>
            <person name="Berger S.L."/>
            <person name="Reinberg D."/>
            <person name="Wang J."/>
            <person name="Liebig J."/>
        </authorList>
    </citation>
    <scope>NUCLEOTIDE SEQUENCE [LARGE SCALE GENOMIC DNA]</scope>
    <source>
        <strain evidence="2">C129</strain>
    </source>
</reference>
<evidence type="ECO:0000313" key="1">
    <source>
        <dbReference type="EMBL" id="EFN63806.1"/>
    </source>
</evidence>
<proteinExistence type="predicted"/>
<protein>
    <submittedName>
        <fullName evidence="1">Retrovirus-related Pol polyprotein from transposon TNT 1-94</fullName>
    </submittedName>
</protein>
<keyword evidence="2" id="KW-1185">Reference proteome</keyword>
<dbReference type="EMBL" id="GL442201">
    <property type="protein sequence ID" value="EFN63806.1"/>
    <property type="molecule type" value="Genomic_DNA"/>
</dbReference>
<dbReference type="OMA" id="NIHINFE"/>
<dbReference type="InParanoid" id="E2ARY4"/>
<evidence type="ECO:0000313" key="2">
    <source>
        <dbReference type="Proteomes" id="UP000000311"/>
    </source>
</evidence>
<sequence>ANITRIPLLSRDNYDTWKLRIQALMTKNKTWAYASGERPAPQTAETLQTWREEDGKAKADLYLAVGDAELKQIRYCTTAREIWLKLESIFESKGPAKKVSLWRRLTSHRLGENGDVQQHVDEFFDIVDKLSELSVQVSTELQSIMLLH</sequence>
<feature type="non-terminal residue" evidence="1">
    <location>
        <position position="1"/>
    </location>
</feature>
<feature type="non-terminal residue" evidence="1">
    <location>
        <position position="148"/>
    </location>
</feature>
<accession>E2ARY4</accession>